<organism evidence="2 3">
    <name type="scientific">Streptomyces violaceusniger</name>
    <dbReference type="NCBI Taxonomy" id="68280"/>
    <lineage>
        <taxon>Bacteria</taxon>
        <taxon>Bacillati</taxon>
        <taxon>Actinomycetota</taxon>
        <taxon>Actinomycetes</taxon>
        <taxon>Kitasatosporales</taxon>
        <taxon>Streptomycetaceae</taxon>
        <taxon>Streptomyces</taxon>
        <taxon>Streptomyces violaceusniger group</taxon>
    </lineage>
</organism>
<feature type="region of interest" description="Disordered" evidence="1">
    <location>
        <begin position="28"/>
        <end position="69"/>
    </location>
</feature>
<evidence type="ECO:0000313" key="2">
    <source>
        <dbReference type="EMBL" id="GDY51843.1"/>
    </source>
</evidence>
<gene>
    <name evidence="2" type="ORF">SVIO_024660</name>
</gene>
<dbReference type="Proteomes" id="UP000301309">
    <property type="component" value="Unassembled WGS sequence"/>
</dbReference>
<dbReference type="EMBL" id="BJHW01000001">
    <property type="protein sequence ID" value="GDY51843.1"/>
    <property type="molecule type" value="Genomic_DNA"/>
</dbReference>
<evidence type="ECO:0000256" key="1">
    <source>
        <dbReference type="SAM" id="MobiDB-lite"/>
    </source>
</evidence>
<accession>A0A4D4L1I2</accession>
<sequence>MVQRVAEAVVRLALDECGALIDRVQAEDHPHRGGLPGPVRPHQTGHHTGTDGKGHAVEGQGRPISLAQSVDDNPRALIAAGSRFELMATVVRGTRFQPGRSRCDPAETWDLASLTHATSTRGPVRPPRPHDDRR</sequence>
<proteinExistence type="predicted"/>
<keyword evidence="3" id="KW-1185">Reference proteome</keyword>
<name>A0A4D4L1I2_STRVO</name>
<feature type="region of interest" description="Disordered" evidence="1">
    <location>
        <begin position="111"/>
        <end position="134"/>
    </location>
</feature>
<dbReference type="AlphaFoldDB" id="A0A4D4L1I2"/>
<evidence type="ECO:0000313" key="3">
    <source>
        <dbReference type="Proteomes" id="UP000301309"/>
    </source>
</evidence>
<reference evidence="2 3" key="1">
    <citation type="journal article" date="2020" name="Int. J. Syst. Evol. Microbiol.">
        <title>Reclassification of Streptomyces castelarensis and Streptomyces sporoclivatus as later heterotypic synonyms of Streptomyces antimycoticus.</title>
        <authorList>
            <person name="Komaki H."/>
            <person name="Tamura T."/>
        </authorList>
    </citation>
    <scope>NUCLEOTIDE SEQUENCE [LARGE SCALE GENOMIC DNA]</scope>
    <source>
        <strain evidence="2 3">NBRC 13459</strain>
    </source>
</reference>
<protein>
    <submittedName>
        <fullName evidence="2">Uncharacterized protein</fullName>
    </submittedName>
</protein>
<comment type="caution">
    <text evidence="2">The sequence shown here is derived from an EMBL/GenBank/DDBJ whole genome shotgun (WGS) entry which is preliminary data.</text>
</comment>